<reference evidence="1" key="1">
    <citation type="submission" date="2022-06" db="EMBL/GenBank/DDBJ databases">
        <title>Complete genome of Pseudomonas hydrolytica DSWY01T.</title>
        <authorList>
            <person name="Jung J."/>
            <person name="Jeon C.O."/>
        </authorList>
    </citation>
    <scope>NUCLEOTIDE SEQUENCE</scope>
    <source>
        <strain evidence="1">DSWY01</strain>
    </source>
</reference>
<sequence>MAGLTANDYRQQLFALLPPGIVWNADPTSMLQRLLAGQAREFARIDERAQALLIEADPRQALYTFEDWEASYGLPSACAPAVQSMADRKAALIGRIVGRGGMTIQDYLDLAEGLGYAGAQVMEFREATVEVDTPTGHTGAVIGDDMNGADWDLTWRVLLPNGVVRESVIGEAVIGDPLRSWGDELIECSLRHAAPSWLILQVGYLEG</sequence>
<evidence type="ECO:0000313" key="1">
    <source>
        <dbReference type="EMBL" id="USR40785.1"/>
    </source>
</evidence>
<name>A0ABY5AAQ0_9GAMM</name>
<dbReference type="InterPro" id="IPR018755">
    <property type="entry name" value="Phage_Mu_Gp48"/>
</dbReference>
<dbReference type="EMBL" id="CP099397">
    <property type="protein sequence ID" value="USR40785.1"/>
    <property type="molecule type" value="Genomic_DNA"/>
</dbReference>
<dbReference type="Proteomes" id="UP001054897">
    <property type="component" value="Chromosome"/>
</dbReference>
<proteinExistence type="predicted"/>
<organism evidence="1 2">
    <name type="scientific">Ectopseudomonas hydrolytica</name>
    <dbReference type="NCBI Taxonomy" id="2493633"/>
    <lineage>
        <taxon>Bacteria</taxon>
        <taxon>Pseudomonadati</taxon>
        <taxon>Pseudomonadota</taxon>
        <taxon>Gammaproteobacteria</taxon>
        <taxon>Pseudomonadales</taxon>
        <taxon>Pseudomonadaceae</taxon>
        <taxon>Ectopseudomonas</taxon>
    </lineage>
</organism>
<accession>A0ABY5AAQ0</accession>
<dbReference type="GeneID" id="300080290"/>
<evidence type="ECO:0000313" key="2">
    <source>
        <dbReference type="Proteomes" id="UP001054897"/>
    </source>
</evidence>
<protein>
    <submittedName>
        <fullName evidence="1">DUF2313 domain-containing protein</fullName>
    </submittedName>
</protein>
<dbReference type="RefSeq" id="WP_177491325.1">
    <property type="nucleotide sequence ID" value="NZ_CP099397.1"/>
</dbReference>
<gene>
    <name evidence="1" type="ORF">L1F06_004895</name>
</gene>
<dbReference type="Pfam" id="PF10076">
    <property type="entry name" value="Phage_Mu_Gp48"/>
    <property type="match status" value="1"/>
</dbReference>
<keyword evidence="2" id="KW-1185">Reference proteome</keyword>